<evidence type="ECO:0000313" key="1">
    <source>
        <dbReference type="EMBL" id="GAA2272706.1"/>
    </source>
</evidence>
<dbReference type="EMBL" id="BAAATR010000045">
    <property type="protein sequence ID" value="GAA2272706.1"/>
    <property type="molecule type" value="Genomic_DNA"/>
</dbReference>
<protein>
    <submittedName>
        <fullName evidence="1">Uncharacterized protein</fullName>
    </submittedName>
</protein>
<reference evidence="1 2" key="1">
    <citation type="journal article" date="2019" name="Int. J. Syst. Evol. Microbiol.">
        <title>The Global Catalogue of Microorganisms (GCM) 10K type strain sequencing project: providing services to taxonomists for standard genome sequencing and annotation.</title>
        <authorList>
            <consortium name="The Broad Institute Genomics Platform"/>
            <consortium name="The Broad Institute Genome Sequencing Center for Infectious Disease"/>
            <person name="Wu L."/>
            <person name="Ma J."/>
        </authorList>
    </citation>
    <scope>NUCLEOTIDE SEQUENCE [LARGE SCALE GENOMIC DNA]</scope>
    <source>
        <strain evidence="1 2">JCM 7356</strain>
    </source>
</reference>
<proteinExistence type="predicted"/>
<name>A0ABN3EVG7_9ACTN</name>
<keyword evidence="2" id="KW-1185">Reference proteome</keyword>
<dbReference type="Proteomes" id="UP001500305">
    <property type="component" value="Unassembled WGS sequence"/>
</dbReference>
<accession>A0ABN3EVG7</accession>
<sequence length="107" mass="12313">MNQDVVLRARMKLLSTDRRVLHGPDAIWVYRVLTEVNREAYGSKLAHVLMEASRSHLVRELPERRLELLEEAVEVATSLDTANPFRAKVLARALEARRMELHDGQAR</sequence>
<dbReference type="RefSeq" id="WP_344640447.1">
    <property type="nucleotide sequence ID" value="NZ_BAAATR010000045.1"/>
</dbReference>
<gene>
    <name evidence="1" type="ORF">GCM10010430_68350</name>
</gene>
<evidence type="ECO:0000313" key="2">
    <source>
        <dbReference type="Proteomes" id="UP001500305"/>
    </source>
</evidence>
<comment type="caution">
    <text evidence="1">The sequence shown here is derived from an EMBL/GenBank/DDBJ whole genome shotgun (WGS) entry which is preliminary data.</text>
</comment>
<organism evidence="1 2">
    <name type="scientific">Kitasatospora cystarginea</name>
    <dbReference type="NCBI Taxonomy" id="58350"/>
    <lineage>
        <taxon>Bacteria</taxon>
        <taxon>Bacillati</taxon>
        <taxon>Actinomycetota</taxon>
        <taxon>Actinomycetes</taxon>
        <taxon>Kitasatosporales</taxon>
        <taxon>Streptomycetaceae</taxon>
        <taxon>Kitasatospora</taxon>
    </lineage>
</organism>